<evidence type="ECO:0000256" key="3">
    <source>
        <dbReference type="ARBA" id="ARBA00023163"/>
    </source>
</evidence>
<dbReference type="PROSITE" id="PS51077">
    <property type="entry name" value="HTH_ICLR"/>
    <property type="match status" value="1"/>
</dbReference>
<feature type="domain" description="HTH iclR-type" evidence="4">
    <location>
        <begin position="18"/>
        <end position="80"/>
    </location>
</feature>
<keyword evidence="2" id="KW-0238">DNA-binding</keyword>
<organism evidence="6 7">
    <name type="scientific">Alteribacillus bidgolensis</name>
    <dbReference type="NCBI Taxonomy" id="930129"/>
    <lineage>
        <taxon>Bacteria</taxon>
        <taxon>Bacillati</taxon>
        <taxon>Bacillota</taxon>
        <taxon>Bacilli</taxon>
        <taxon>Bacillales</taxon>
        <taxon>Bacillaceae</taxon>
        <taxon>Alteribacillus</taxon>
    </lineage>
</organism>
<dbReference type="InterPro" id="IPR036388">
    <property type="entry name" value="WH-like_DNA-bd_sf"/>
</dbReference>
<evidence type="ECO:0000313" key="6">
    <source>
        <dbReference type="EMBL" id="SDI14061.1"/>
    </source>
</evidence>
<dbReference type="SUPFAM" id="SSF55781">
    <property type="entry name" value="GAF domain-like"/>
    <property type="match status" value="1"/>
</dbReference>
<dbReference type="SUPFAM" id="SSF46785">
    <property type="entry name" value="Winged helix' DNA-binding domain"/>
    <property type="match status" value="1"/>
</dbReference>
<dbReference type="SMART" id="SM00346">
    <property type="entry name" value="HTH_ICLR"/>
    <property type="match status" value="1"/>
</dbReference>
<dbReference type="GO" id="GO:0003677">
    <property type="term" value="F:DNA binding"/>
    <property type="evidence" value="ECO:0007669"/>
    <property type="project" value="UniProtKB-KW"/>
</dbReference>
<keyword evidence="1" id="KW-0805">Transcription regulation</keyword>
<dbReference type="RefSeq" id="WP_091584221.1">
    <property type="nucleotide sequence ID" value="NZ_FNDU01000005.1"/>
</dbReference>
<dbReference type="InterPro" id="IPR036390">
    <property type="entry name" value="WH_DNA-bd_sf"/>
</dbReference>
<name>A0A1G8I5N3_9BACI</name>
<dbReference type="PANTHER" id="PTHR30136">
    <property type="entry name" value="HELIX-TURN-HELIX TRANSCRIPTIONAL REGULATOR, ICLR FAMILY"/>
    <property type="match status" value="1"/>
</dbReference>
<protein>
    <submittedName>
        <fullName evidence="6">Transcriptional regulator, IclR family</fullName>
    </submittedName>
</protein>
<dbReference type="Pfam" id="PF01614">
    <property type="entry name" value="IclR_C"/>
    <property type="match status" value="1"/>
</dbReference>
<proteinExistence type="predicted"/>
<dbReference type="InterPro" id="IPR050707">
    <property type="entry name" value="HTH_MetabolicPath_Reg"/>
</dbReference>
<dbReference type="GO" id="GO:0003700">
    <property type="term" value="F:DNA-binding transcription factor activity"/>
    <property type="evidence" value="ECO:0007669"/>
    <property type="project" value="TreeGrafter"/>
</dbReference>
<dbReference type="InterPro" id="IPR029016">
    <property type="entry name" value="GAF-like_dom_sf"/>
</dbReference>
<evidence type="ECO:0000313" key="7">
    <source>
        <dbReference type="Proteomes" id="UP000199017"/>
    </source>
</evidence>
<dbReference type="Gene3D" id="3.30.450.40">
    <property type="match status" value="1"/>
</dbReference>
<evidence type="ECO:0000259" key="5">
    <source>
        <dbReference type="PROSITE" id="PS51078"/>
    </source>
</evidence>
<gene>
    <name evidence="6" type="ORF">SAMN05216352_10542</name>
</gene>
<sequence>MDSSIEETTTESKQSKTVGVLEKAILVIEALEDTKDGIGLTEVARRTGVNKTSCYRILHTLMGDNMVEYGERQGTYRLGVRMLELGGAVQRRINLRQLALPVITDLTQKIEETSFLCLLNKDRAVCIERIEGEHVQVLAMRVGDSWPLYQGAAPRAILANLEDKKIESILSEKSIEPITSKTPTDPNMYWNMVEDIRETGYSISREDVTLGVAALGAPVFDHNGNIVAAVSVSSTVHRISKESEKDISEHVIGAANEVSRRMGWTGNNK</sequence>
<dbReference type="STRING" id="930129.SAMN05216352_10542"/>
<evidence type="ECO:0000259" key="4">
    <source>
        <dbReference type="PROSITE" id="PS51077"/>
    </source>
</evidence>
<dbReference type="EMBL" id="FNDU01000005">
    <property type="protein sequence ID" value="SDI14061.1"/>
    <property type="molecule type" value="Genomic_DNA"/>
</dbReference>
<dbReference type="AlphaFoldDB" id="A0A1G8I5N3"/>
<accession>A0A1G8I5N3</accession>
<dbReference type="OrthoDB" id="9791752at2"/>
<dbReference type="InterPro" id="IPR014757">
    <property type="entry name" value="Tscrpt_reg_IclR_C"/>
</dbReference>
<evidence type="ECO:0000256" key="1">
    <source>
        <dbReference type="ARBA" id="ARBA00023015"/>
    </source>
</evidence>
<dbReference type="GO" id="GO:0045892">
    <property type="term" value="P:negative regulation of DNA-templated transcription"/>
    <property type="evidence" value="ECO:0007669"/>
    <property type="project" value="UniProtKB-ARBA"/>
</dbReference>
<reference evidence="6 7" key="1">
    <citation type="submission" date="2016-10" db="EMBL/GenBank/DDBJ databases">
        <authorList>
            <person name="de Groot N.N."/>
        </authorList>
    </citation>
    <scope>NUCLEOTIDE SEQUENCE [LARGE SCALE GENOMIC DNA]</scope>
    <source>
        <strain evidence="7">P4B,CCM 7963,CECT 7998,DSM 25260,IBRC-M 10614,KCTC 13821</strain>
    </source>
</reference>
<evidence type="ECO:0000256" key="2">
    <source>
        <dbReference type="ARBA" id="ARBA00023125"/>
    </source>
</evidence>
<dbReference type="Proteomes" id="UP000199017">
    <property type="component" value="Unassembled WGS sequence"/>
</dbReference>
<dbReference type="PROSITE" id="PS51078">
    <property type="entry name" value="ICLR_ED"/>
    <property type="match status" value="1"/>
</dbReference>
<dbReference type="Pfam" id="PF09339">
    <property type="entry name" value="HTH_IclR"/>
    <property type="match status" value="1"/>
</dbReference>
<keyword evidence="7" id="KW-1185">Reference proteome</keyword>
<keyword evidence="3" id="KW-0804">Transcription</keyword>
<feature type="domain" description="IclR-ED" evidence="5">
    <location>
        <begin position="81"/>
        <end position="264"/>
    </location>
</feature>
<dbReference type="InterPro" id="IPR005471">
    <property type="entry name" value="Tscrpt_reg_IclR_N"/>
</dbReference>
<dbReference type="Gene3D" id="1.10.10.10">
    <property type="entry name" value="Winged helix-like DNA-binding domain superfamily/Winged helix DNA-binding domain"/>
    <property type="match status" value="1"/>
</dbReference>
<dbReference type="PANTHER" id="PTHR30136:SF8">
    <property type="entry name" value="TRANSCRIPTIONAL REGULATORY PROTEIN"/>
    <property type="match status" value="1"/>
</dbReference>